<dbReference type="KEGG" id="gsl:Gasu_15640"/>
<accession>M2XLJ9</accession>
<name>M2XLJ9_GALSU</name>
<evidence type="ECO:0000313" key="2">
    <source>
        <dbReference type="Proteomes" id="UP000030680"/>
    </source>
</evidence>
<organism evidence="1 2">
    <name type="scientific">Galdieria sulphuraria</name>
    <name type="common">Red alga</name>
    <dbReference type="NCBI Taxonomy" id="130081"/>
    <lineage>
        <taxon>Eukaryota</taxon>
        <taxon>Rhodophyta</taxon>
        <taxon>Bangiophyceae</taxon>
        <taxon>Galdieriales</taxon>
        <taxon>Galdieriaceae</taxon>
        <taxon>Galdieria</taxon>
    </lineage>
</organism>
<dbReference type="Gramene" id="EME31057">
    <property type="protein sequence ID" value="EME31057"/>
    <property type="gene ID" value="Gasu_15640"/>
</dbReference>
<proteinExistence type="predicted"/>
<keyword evidence="2" id="KW-1185">Reference proteome</keyword>
<dbReference type="EMBL" id="KB454494">
    <property type="protein sequence ID" value="EME31057.1"/>
    <property type="molecule type" value="Genomic_DNA"/>
</dbReference>
<feature type="non-terminal residue" evidence="1">
    <location>
        <position position="1"/>
    </location>
</feature>
<sequence length="120" mass="13606">SFSPWQFQNHNCLSTFRIDPFSIWPQSFLPSHSFSPMAFFKSQLPIHISSCPISNLAPILPLTHFPPCTFSNSQLTPIPLPLSIGPFFPHSLQDNFQTKVALSSFTRNRPLRSPIKLNKP</sequence>
<dbReference type="GeneID" id="17089855"/>
<reference evidence="2" key="1">
    <citation type="journal article" date="2013" name="Science">
        <title>Gene transfer from bacteria and archaea facilitated evolution of an extremophilic eukaryote.</title>
        <authorList>
            <person name="Schonknecht G."/>
            <person name="Chen W.H."/>
            <person name="Ternes C.M."/>
            <person name="Barbier G.G."/>
            <person name="Shrestha R.P."/>
            <person name="Stanke M."/>
            <person name="Brautigam A."/>
            <person name="Baker B.J."/>
            <person name="Banfield J.F."/>
            <person name="Garavito R.M."/>
            <person name="Carr K."/>
            <person name="Wilkerson C."/>
            <person name="Rensing S.A."/>
            <person name="Gagneul D."/>
            <person name="Dickenson N.E."/>
            <person name="Oesterhelt C."/>
            <person name="Lercher M.J."/>
            <person name="Weber A.P."/>
        </authorList>
    </citation>
    <scope>NUCLEOTIDE SEQUENCE [LARGE SCALE GENOMIC DNA]</scope>
    <source>
        <strain evidence="2">074W</strain>
    </source>
</reference>
<dbReference type="RefSeq" id="XP_005707577.1">
    <property type="nucleotide sequence ID" value="XM_005707520.2"/>
</dbReference>
<protein>
    <submittedName>
        <fullName evidence="1">Uncharacterized protein</fullName>
    </submittedName>
</protein>
<dbReference type="AlphaFoldDB" id="M2XLJ9"/>
<dbReference type="Proteomes" id="UP000030680">
    <property type="component" value="Unassembled WGS sequence"/>
</dbReference>
<evidence type="ECO:0000313" key="1">
    <source>
        <dbReference type="EMBL" id="EME31057.1"/>
    </source>
</evidence>
<gene>
    <name evidence="1" type="ORF">Gasu_15640</name>
</gene>